<reference evidence="2 3" key="1">
    <citation type="submission" date="2015-07" db="EMBL/GenBank/DDBJ databases">
        <title>High-quality genome of monoxenous trypanosomatid Leptomonas pyrrhocoris.</title>
        <authorList>
            <person name="Flegontov P."/>
            <person name="Butenko A."/>
            <person name="Firsov S."/>
            <person name="Vlcek C."/>
            <person name="Logacheva M.D."/>
            <person name="Field M."/>
            <person name="Filatov D."/>
            <person name="Flegontova O."/>
            <person name="Gerasimov E."/>
            <person name="Jackson A.P."/>
            <person name="Kelly S."/>
            <person name="Opperdoes F."/>
            <person name="O'Reilly A."/>
            <person name="Votypka J."/>
            <person name="Yurchenko V."/>
            <person name="Lukes J."/>
        </authorList>
    </citation>
    <scope>NUCLEOTIDE SEQUENCE [LARGE SCALE GENOMIC DNA]</scope>
    <source>
        <strain evidence="2">H10</strain>
    </source>
</reference>
<dbReference type="RefSeq" id="XP_015660247.1">
    <property type="nucleotide sequence ID" value="XM_015801627.1"/>
</dbReference>
<proteinExistence type="inferred from homology"/>
<dbReference type="OMA" id="SCDRASC"/>
<dbReference type="InterPro" id="IPR051181">
    <property type="entry name" value="CAF1_poly(A)_ribonucleases"/>
</dbReference>
<dbReference type="InterPro" id="IPR012337">
    <property type="entry name" value="RNaseH-like_sf"/>
</dbReference>
<keyword evidence="3" id="KW-1185">Reference proteome</keyword>
<dbReference type="InterPro" id="IPR006941">
    <property type="entry name" value="RNase_CAF1"/>
</dbReference>
<dbReference type="OrthoDB" id="414075at2759"/>
<sequence>MDITKYNQLLALADFTREVKRCDFCAIDQEMTGVDIPGTNLPMGASPDDVYYAKRVAVEAYSAFQMGIALFTKADNNSHEVRPYNFYLLNSTGDLRLGLTAISFLAANNLNFQMWLTSGMAFCNEQEEQAFEAKQDVSFADDEEKSIANEFAAAAQELLSTDGEKVVKELACATDLAQRLQRFIERRSDYRISAAYEGRPYLAQKIKFTLRKLGDTEWAAEKEKKVLQQERERAQVLGFRQFWKILVDSKKPVVGHNFMQDAMFMFHMHQEPLPKNYAQFKQQMLKCMPHIYDTKTIVSKLSGDAAFPITHLGVVYQECRRRAGLSLDTFSRKFRLPPGFYSYNDQTVKMQSKAHEAAYDAYMTGVAFCILHNLYADVTAETENVISAFGSAYYMCLGAADQLVNSNTFVLECDVPCSSEDIESLFFATEDKACVITASNKIDFRKLSYSVNGLIPREDTRVFTAFCVRMTTLTSTDQLRERIQSLREKVLGSDENVNLALLSHITIRKLE</sequence>
<dbReference type="InterPro" id="IPR036397">
    <property type="entry name" value="RNaseH_sf"/>
</dbReference>
<evidence type="ECO:0000313" key="3">
    <source>
        <dbReference type="Proteomes" id="UP000037923"/>
    </source>
</evidence>
<evidence type="ECO:0000256" key="1">
    <source>
        <dbReference type="ARBA" id="ARBA00008372"/>
    </source>
</evidence>
<comment type="similarity">
    <text evidence="1">Belongs to the CAF1 family.</text>
</comment>
<dbReference type="Pfam" id="PF04857">
    <property type="entry name" value="CAF1"/>
    <property type="match status" value="1"/>
</dbReference>
<dbReference type="SUPFAM" id="SSF53098">
    <property type="entry name" value="Ribonuclease H-like"/>
    <property type="match status" value="1"/>
</dbReference>
<accession>A0A0N0DWG7</accession>
<gene>
    <name evidence="2" type="ORF">ABB37_04077</name>
</gene>
<organism evidence="2 3">
    <name type="scientific">Leptomonas pyrrhocoris</name>
    <name type="common">Firebug parasite</name>
    <dbReference type="NCBI Taxonomy" id="157538"/>
    <lineage>
        <taxon>Eukaryota</taxon>
        <taxon>Discoba</taxon>
        <taxon>Euglenozoa</taxon>
        <taxon>Kinetoplastea</taxon>
        <taxon>Metakinetoplastina</taxon>
        <taxon>Trypanosomatida</taxon>
        <taxon>Trypanosomatidae</taxon>
        <taxon>Leishmaniinae</taxon>
        <taxon>Leptomonas</taxon>
    </lineage>
</organism>
<dbReference type="GO" id="GO:0000175">
    <property type="term" value="F:3'-5'-RNA exonuclease activity"/>
    <property type="evidence" value="ECO:0007669"/>
    <property type="project" value="TreeGrafter"/>
</dbReference>
<dbReference type="VEuPathDB" id="TriTrypDB:LpyrH10_06_4470"/>
<dbReference type="PANTHER" id="PTHR15092:SF22">
    <property type="entry name" value="POLY(A)-SPECIFIC RIBONUCLEASE PNLDC1"/>
    <property type="match status" value="1"/>
</dbReference>
<name>A0A0N0DWG7_LEPPY</name>
<comment type="caution">
    <text evidence="2">The sequence shown here is derived from an EMBL/GenBank/DDBJ whole genome shotgun (WGS) entry which is preliminary data.</text>
</comment>
<dbReference type="EMBL" id="LGTL01000006">
    <property type="protein sequence ID" value="KPA81808.1"/>
    <property type="molecule type" value="Genomic_DNA"/>
</dbReference>
<dbReference type="Proteomes" id="UP000037923">
    <property type="component" value="Unassembled WGS sequence"/>
</dbReference>
<dbReference type="GO" id="GO:0003723">
    <property type="term" value="F:RNA binding"/>
    <property type="evidence" value="ECO:0007669"/>
    <property type="project" value="TreeGrafter"/>
</dbReference>
<dbReference type="PANTHER" id="PTHR15092">
    <property type="entry name" value="POLY A -SPECIFIC RIBONUCLEASE/TARGET OF EGR1, MEMBER 1"/>
    <property type="match status" value="1"/>
</dbReference>
<protein>
    <submittedName>
        <fullName evidence="2">Uncharacterized protein</fullName>
    </submittedName>
</protein>
<evidence type="ECO:0000313" key="2">
    <source>
        <dbReference type="EMBL" id="KPA81808.1"/>
    </source>
</evidence>
<dbReference type="AlphaFoldDB" id="A0A0N0DWG7"/>
<dbReference type="Gene3D" id="3.30.420.10">
    <property type="entry name" value="Ribonuclease H-like superfamily/Ribonuclease H"/>
    <property type="match status" value="2"/>
</dbReference>
<dbReference type="GeneID" id="26904368"/>